<dbReference type="GO" id="GO:0031080">
    <property type="term" value="C:nuclear pore outer ring"/>
    <property type="evidence" value="ECO:0007669"/>
    <property type="project" value="TreeGrafter"/>
</dbReference>
<dbReference type="GO" id="GO:0006606">
    <property type="term" value="P:protein import into nucleus"/>
    <property type="evidence" value="ECO:0007669"/>
    <property type="project" value="TreeGrafter"/>
</dbReference>
<evidence type="ECO:0000256" key="4">
    <source>
        <dbReference type="ARBA" id="ARBA00022927"/>
    </source>
</evidence>
<dbReference type="EMBL" id="OU895879">
    <property type="protein sequence ID" value="CAG9808784.1"/>
    <property type="molecule type" value="Genomic_DNA"/>
</dbReference>
<dbReference type="PANTHER" id="PTHR13003:SF2">
    <property type="entry name" value="NUCLEAR PORE COMPLEX PROTEIN NUP107"/>
    <property type="match status" value="1"/>
</dbReference>
<organism evidence="10 11">
    <name type="scientific">Chironomus riparius</name>
    <dbReference type="NCBI Taxonomy" id="315576"/>
    <lineage>
        <taxon>Eukaryota</taxon>
        <taxon>Metazoa</taxon>
        <taxon>Ecdysozoa</taxon>
        <taxon>Arthropoda</taxon>
        <taxon>Hexapoda</taxon>
        <taxon>Insecta</taxon>
        <taxon>Pterygota</taxon>
        <taxon>Neoptera</taxon>
        <taxon>Endopterygota</taxon>
        <taxon>Diptera</taxon>
        <taxon>Nematocera</taxon>
        <taxon>Chironomoidea</taxon>
        <taxon>Chironomidae</taxon>
        <taxon>Chironominae</taxon>
        <taxon>Chironomus</taxon>
    </lineage>
</organism>
<keyword evidence="3" id="KW-0509">mRNA transport</keyword>
<keyword evidence="8 9" id="KW-0539">Nucleus</keyword>
<evidence type="ECO:0000256" key="3">
    <source>
        <dbReference type="ARBA" id="ARBA00022816"/>
    </source>
</evidence>
<keyword evidence="2 9" id="KW-0813">Transport</keyword>
<comment type="subcellular location">
    <subcellularLocation>
        <location evidence="9">Nucleus</location>
        <location evidence="9">Nuclear pore complex</location>
    </subcellularLocation>
    <subcellularLocation>
        <location evidence="9">Nucleus membrane</location>
    </subcellularLocation>
</comment>
<evidence type="ECO:0000313" key="11">
    <source>
        <dbReference type="Proteomes" id="UP001153620"/>
    </source>
</evidence>
<protein>
    <recommendedName>
        <fullName evidence="9">Nuclear pore complex protein</fullName>
    </recommendedName>
</protein>
<evidence type="ECO:0000313" key="10">
    <source>
        <dbReference type="EMBL" id="CAG9808784.1"/>
    </source>
</evidence>
<dbReference type="GO" id="GO:0000973">
    <property type="term" value="P:post-transcriptional tethering of RNA polymerase II gene DNA at nuclear periphery"/>
    <property type="evidence" value="ECO:0007669"/>
    <property type="project" value="TreeGrafter"/>
</dbReference>
<keyword evidence="5 9" id="KW-0811">Translocation</keyword>
<comment type="subunit">
    <text evidence="9">Part of the nuclear pore complex (NPC).</text>
</comment>
<dbReference type="PANTHER" id="PTHR13003">
    <property type="entry name" value="NUP107-RELATED"/>
    <property type="match status" value="1"/>
</dbReference>
<name>A0A9N9S3U8_9DIPT</name>
<dbReference type="AlphaFoldDB" id="A0A9N9S3U8"/>
<dbReference type="FunFam" id="1.10.3450.20:FF:000001">
    <property type="entry name" value="Nuclear pore complex protein"/>
    <property type="match status" value="1"/>
</dbReference>
<reference evidence="10" key="1">
    <citation type="submission" date="2022-01" db="EMBL/GenBank/DDBJ databases">
        <authorList>
            <person name="King R."/>
        </authorList>
    </citation>
    <scope>NUCLEOTIDE SEQUENCE</scope>
</reference>
<proteinExistence type="inferred from homology"/>
<keyword evidence="4" id="KW-0653">Protein transport</keyword>
<keyword evidence="11" id="KW-1185">Reference proteome</keyword>
<comment type="similarity">
    <text evidence="1 9">Belongs to the nucleoporin Nup84/Nup107 family.</text>
</comment>
<sequence length="815" mass="94722">MSLEQSITQLDDNYMKKNLIRSRQNILRDDLSVSSASIYGSTTQSVLFKEKTDLLYGHFLAVIQSSTNELEIFDTIQHLRQVLENTIDDMQVGGKKAFGSNNWIRQEMNTWSLIHCLYKDRLITQKEEMEQDDLPLVNSEKLIVEHLYLNNATLREHQLILDWLEQTSYEENPIQVAHYGDRSAMAWENTLHHLQKVGRTMFGGNRELVKSLDPDAPHRENLPLHDLDMDDQQRLVKHIFKCIRQGKIDEAQSLCEHCGQPWQAALLEGWRLFHDPNYDSNEQKNIKLPIEGNPRRDLWKKCAYAMAESKRLDDYTRAVAGCLCGNLDSLLNVCNDSWWDLLWAYLRVNIDIRVESEIRSCCAKSYCEMPEKYWDAKMSLERIFSELDGNKNMLVKATARASFAIIQKYLILDDIKSLLQHMNDVLETDEATPQMLRLFAHLVLFIRQINRNHQEEMGDKIIRAYVQCLMKIGDAQLVAFYTAALPANHQMQIYSEFLESVPESARRNCLEEAQAHGLDVAQVARITVERIQGMIEDPDQTKLLVGEMSELDKKKISSLEFLIFSQEQRCELLWQANTMMRYFLAQRKIDAVKKAFSMIPSDSIQILVQFHGGKTKLPPRPECAIREYLCHQTYLAAIDGYNDWIEFFYNKRPKQPSAVQGRNYAEKAASEHQEQLYQQDIARWKNALKEQTSSTKELFYNVLLFPDKGWLIDAEELKIEYTSDDDVNAWENRRIQMENLRKIHIPDLISLLHKILSLAEEHQECIKLCEELAAEQNQLYNVFSKHKLSEFLSKVAESSLALMNEKLDPFGFATD</sequence>
<dbReference type="GO" id="GO:0031965">
    <property type="term" value="C:nuclear membrane"/>
    <property type="evidence" value="ECO:0007669"/>
    <property type="project" value="UniProtKB-SubCell"/>
</dbReference>
<dbReference type="Proteomes" id="UP001153620">
    <property type="component" value="Chromosome 3"/>
</dbReference>
<evidence type="ECO:0000256" key="5">
    <source>
        <dbReference type="ARBA" id="ARBA00023010"/>
    </source>
</evidence>
<keyword evidence="6 9" id="KW-0906">Nuclear pore complex</keyword>
<dbReference type="GO" id="GO:0017056">
    <property type="term" value="F:structural constituent of nuclear pore"/>
    <property type="evidence" value="ECO:0007669"/>
    <property type="project" value="UniProtKB-UniRule"/>
</dbReference>
<dbReference type="Gene3D" id="1.10.3450.20">
    <property type="match status" value="1"/>
</dbReference>
<dbReference type="Gene3D" id="1.20.190.50">
    <property type="match status" value="1"/>
</dbReference>
<accession>A0A9N9S3U8</accession>
<comment type="function">
    <text evidence="9">Functions as a component of the nuclear pore complex (NPC).</text>
</comment>
<dbReference type="Pfam" id="PF04121">
    <property type="entry name" value="Nup84_Nup100"/>
    <property type="match status" value="1"/>
</dbReference>
<evidence type="ECO:0000256" key="1">
    <source>
        <dbReference type="ARBA" id="ARBA00009510"/>
    </source>
</evidence>
<evidence type="ECO:0000256" key="9">
    <source>
        <dbReference type="RuleBase" id="RU365072"/>
    </source>
</evidence>
<evidence type="ECO:0000256" key="6">
    <source>
        <dbReference type="ARBA" id="ARBA00023132"/>
    </source>
</evidence>
<dbReference type="OrthoDB" id="3098at2759"/>
<evidence type="ECO:0000256" key="2">
    <source>
        <dbReference type="ARBA" id="ARBA00022448"/>
    </source>
</evidence>
<dbReference type="InterPro" id="IPR007252">
    <property type="entry name" value="Nup84/Nup107"/>
</dbReference>
<reference evidence="10" key="2">
    <citation type="submission" date="2022-10" db="EMBL/GenBank/DDBJ databases">
        <authorList>
            <consortium name="ENA_rothamsted_submissions"/>
            <consortium name="culmorum"/>
            <person name="King R."/>
        </authorList>
    </citation>
    <scope>NUCLEOTIDE SEQUENCE</scope>
</reference>
<evidence type="ECO:0000256" key="7">
    <source>
        <dbReference type="ARBA" id="ARBA00023136"/>
    </source>
</evidence>
<keyword evidence="7 9" id="KW-0472">Membrane</keyword>
<gene>
    <name evidence="10" type="ORF">CHIRRI_LOCUS11620</name>
</gene>
<evidence type="ECO:0000256" key="8">
    <source>
        <dbReference type="ARBA" id="ARBA00023242"/>
    </source>
</evidence>
<dbReference type="GO" id="GO:0006406">
    <property type="term" value="P:mRNA export from nucleus"/>
    <property type="evidence" value="ECO:0007669"/>
    <property type="project" value="TreeGrafter"/>
</dbReference>